<name>A0A0D2MNS5_HYPSF</name>
<dbReference type="PANTHER" id="PTHR11474:SF126">
    <property type="entry name" value="TYROSINASE-LIKE PROTEIN TYR-1-RELATED"/>
    <property type="match status" value="1"/>
</dbReference>
<reference evidence="6" key="1">
    <citation type="submission" date="2014-04" db="EMBL/GenBank/DDBJ databases">
        <title>Evolutionary Origins and Diversification of the Mycorrhizal Mutualists.</title>
        <authorList>
            <consortium name="DOE Joint Genome Institute"/>
            <consortium name="Mycorrhizal Genomics Consortium"/>
            <person name="Kohler A."/>
            <person name="Kuo A."/>
            <person name="Nagy L.G."/>
            <person name="Floudas D."/>
            <person name="Copeland A."/>
            <person name="Barry K.W."/>
            <person name="Cichocki N."/>
            <person name="Veneault-Fourrey C."/>
            <person name="LaButti K."/>
            <person name="Lindquist E.A."/>
            <person name="Lipzen A."/>
            <person name="Lundell T."/>
            <person name="Morin E."/>
            <person name="Murat C."/>
            <person name="Riley R."/>
            <person name="Ohm R."/>
            <person name="Sun H."/>
            <person name="Tunlid A."/>
            <person name="Henrissat B."/>
            <person name="Grigoriev I.V."/>
            <person name="Hibbett D.S."/>
            <person name="Martin F."/>
        </authorList>
    </citation>
    <scope>NUCLEOTIDE SEQUENCE [LARGE SCALE GENOMIC DNA]</scope>
    <source>
        <strain evidence="6">FD-334 SS-4</strain>
    </source>
</reference>
<dbReference type="AlphaFoldDB" id="A0A0D2MNS5"/>
<feature type="chain" id="PRO_5002258958" description="Tyrosinase copper-binding domain-containing protein" evidence="3">
    <location>
        <begin position="25"/>
        <end position="352"/>
    </location>
</feature>
<dbReference type="PANTHER" id="PTHR11474">
    <property type="entry name" value="TYROSINASE FAMILY MEMBER"/>
    <property type="match status" value="1"/>
</dbReference>
<evidence type="ECO:0000256" key="3">
    <source>
        <dbReference type="SAM" id="SignalP"/>
    </source>
</evidence>
<dbReference type="EMBL" id="KN817531">
    <property type="protein sequence ID" value="KJA25573.1"/>
    <property type="molecule type" value="Genomic_DNA"/>
</dbReference>
<sequence length="352" mass="39534">MPSTFSLALILFALLNLFSPLISGAPVEDKTTDLAQAKSRPRCADVIQRREWRSLSDDQKDDYIEAVKCMQSLPAMKPVIKEAKSRYDEFQAYHIKRAESVHLTGQFLPWHRQYLKVFEDELRDKCGYEGTIPYWDWSLDADSSKPLSKAPVFDATHGFGGDGAPGTYTLPSNHPPADYLIYPTSFKGCVVDGPFAHHKVPLGPGKYIGDHCLTRGIQEAAKAYLNSIAVKKIAAIPSYGEFHVEIEGMPLTTSHRPHDGGHFMIGGDMSNLYSSPGEPLFYLHHANLDRIWWEWQNVAPSRLYEMTGRSTTTAPFTNVTLEFPLDMDTLGESVIIRDVMDIHSEPNCYTYA</sequence>
<dbReference type="InterPro" id="IPR002227">
    <property type="entry name" value="Tyrosinase_Cu-bd"/>
</dbReference>
<keyword evidence="6" id="KW-1185">Reference proteome</keyword>
<dbReference type="InterPro" id="IPR050316">
    <property type="entry name" value="Tyrosinase/Hemocyanin"/>
</dbReference>
<evidence type="ECO:0000256" key="1">
    <source>
        <dbReference type="ARBA" id="ARBA00022723"/>
    </source>
</evidence>
<keyword evidence="1" id="KW-0479">Metal-binding</keyword>
<dbReference type="OMA" id="WHRYFTK"/>
<dbReference type="Pfam" id="PF00264">
    <property type="entry name" value="Tyrosinase"/>
    <property type="match status" value="1"/>
</dbReference>
<dbReference type="GO" id="GO:0046872">
    <property type="term" value="F:metal ion binding"/>
    <property type="evidence" value="ECO:0007669"/>
    <property type="project" value="UniProtKB-KW"/>
</dbReference>
<feature type="signal peptide" evidence="3">
    <location>
        <begin position="1"/>
        <end position="24"/>
    </location>
</feature>
<accession>A0A0D2MNS5</accession>
<dbReference type="InterPro" id="IPR008922">
    <property type="entry name" value="Di-copper_centre_dom_sf"/>
</dbReference>
<dbReference type="SUPFAM" id="SSF48056">
    <property type="entry name" value="Di-copper centre-containing domain"/>
    <property type="match status" value="1"/>
</dbReference>
<dbReference type="PROSITE" id="PS00497">
    <property type="entry name" value="TYROSINASE_1"/>
    <property type="match status" value="1"/>
</dbReference>
<evidence type="ECO:0000313" key="5">
    <source>
        <dbReference type="EMBL" id="KJA25573.1"/>
    </source>
</evidence>
<keyword evidence="3" id="KW-0732">Signal</keyword>
<keyword evidence="2" id="KW-0186">Copper</keyword>
<gene>
    <name evidence="5" type="ORF">HYPSUDRAFT_37615</name>
</gene>
<dbReference type="PRINTS" id="PR00092">
    <property type="entry name" value="TYROSINASE"/>
</dbReference>
<evidence type="ECO:0000256" key="2">
    <source>
        <dbReference type="ARBA" id="ARBA00023008"/>
    </source>
</evidence>
<dbReference type="GO" id="GO:0016491">
    <property type="term" value="F:oxidoreductase activity"/>
    <property type="evidence" value="ECO:0007669"/>
    <property type="project" value="InterPro"/>
</dbReference>
<evidence type="ECO:0000259" key="4">
    <source>
        <dbReference type="PROSITE" id="PS00497"/>
    </source>
</evidence>
<dbReference type="Gene3D" id="1.10.1280.10">
    <property type="entry name" value="Di-copper center containing domain from catechol oxidase"/>
    <property type="match status" value="1"/>
</dbReference>
<evidence type="ECO:0000313" key="6">
    <source>
        <dbReference type="Proteomes" id="UP000054270"/>
    </source>
</evidence>
<proteinExistence type="predicted"/>
<feature type="domain" description="Tyrosinase copper-binding" evidence="4">
    <location>
        <begin position="102"/>
        <end position="119"/>
    </location>
</feature>
<organism evidence="5 6">
    <name type="scientific">Hypholoma sublateritium (strain FD-334 SS-4)</name>
    <dbReference type="NCBI Taxonomy" id="945553"/>
    <lineage>
        <taxon>Eukaryota</taxon>
        <taxon>Fungi</taxon>
        <taxon>Dikarya</taxon>
        <taxon>Basidiomycota</taxon>
        <taxon>Agaricomycotina</taxon>
        <taxon>Agaricomycetes</taxon>
        <taxon>Agaricomycetidae</taxon>
        <taxon>Agaricales</taxon>
        <taxon>Agaricineae</taxon>
        <taxon>Strophariaceae</taxon>
        <taxon>Hypholoma</taxon>
    </lineage>
</organism>
<protein>
    <recommendedName>
        <fullName evidence="4">Tyrosinase copper-binding domain-containing protein</fullName>
    </recommendedName>
</protein>
<dbReference type="Proteomes" id="UP000054270">
    <property type="component" value="Unassembled WGS sequence"/>
</dbReference>
<dbReference type="STRING" id="945553.A0A0D2MNS5"/>
<dbReference type="OrthoDB" id="6132182at2759"/>